<dbReference type="GO" id="GO:0015292">
    <property type="term" value="F:uniporter activity"/>
    <property type="evidence" value="ECO:0007669"/>
    <property type="project" value="TreeGrafter"/>
</dbReference>
<keyword evidence="6 19" id="KW-0812">Transmembrane</keyword>
<evidence type="ECO:0000256" key="5">
    <source>
        <dbReference type="ARBA" id="ARBA00022673"/>
    </source>
</evidence>
<dbReference type="GO" id="GO:0005262">
    <property type="term" value="F:calcium channel activity"/>
    <property type="evidence" value="ECO:0007669"/>
    <property type="project" value="UniProtKB-KW"/>
</dbReference>
<keyword evidence="13" id="KW-0407">Ion channel</keyword>
<keyword evidence="9 19" id="KW-1133">Transmembrane helix</keyword>
<feature type="domain" description="Calcium uniporter protein C-terminal" evidence="20">
    <location>
        <begin position="227"/>
        <end position="352"/>
    </location>
</feature>
<evidence type="ECO:0000256" key="7">
    <source>
        <dbReference type="ARBA" id="ARBA00022792"/>
    </source>
</evidence>
<evidence type="ECO:0000256" key="8">
    <source>
        <dbReference type="ARBA" id="ARBA00022837"/>
    </source>
</evidence>
<keyword evidence="8" id="KW-0106">Calcium</keyword>
<dbReference type="GO" id="GO:1990246">
    <property type="term" value="C:uniplex complex"/>
    <property type="evidence" value="ECO:0007669"/>
    <property type="project" value="TreeGrafter"/>
</dbReference>
<dbReference type="PANTHER" id="PTHR13462">
    <property type="entry name" value="CALCIUM UNIPORTER PROTEIN, MITOCHONDRIAL"/>
    <property type="match status" value="1"/>
</dbReference>
<evidence type="ECO:0000256" key="18">
    <source>
        <dbReference type="SAM" id="MobiDB-lite"/>
    </source>
</evidence>
<feature type="transmembrane region" description="Helical" evidence="19">
    <location>
        <begin position="267"/>
        <end position="286"/>
    </location>
</feature>
<protein>
    <recommendedName>
        <fullName evidence="16">Calcium uniporter protein, mitochondrial</fullName>
    </recommendedName>
</protein>
<evidence type="ECO:0000259" key="20">
    <source>
        <dbReference type="Pfam" id="PF04678"/>
    </source>
</evidence>
<dbReference type="PANTHER" id="PTHR13462:SF10">
    <property type="entry name" value="CALCIUM UNIPORTER PROTEIN, MITOCHONDRIAL"/>
    <property type="match status" value="1"/>
</dbReference>
<comment type="catalytic activity">
    <reaction evidence="14">
        <text>Ca(2+)(in) = Ca(2+)(out)</text>
        <dbReference type="Rhea" id="RHEA:29671"/>
        <dbReference type="ChEBI" id="CHEBI:29108"/>
    </reaction>
</comment>
<dbReference type="GO" id="GO:0051560">
    <property type="term" value="P:mitochondrial calcium ion homeostasis"/>
    <property type="evidence" value="ECO:0007669"/>
    <property type="project" value="InterPro"/>
</dbReference>
<keyword evidence="3" id="KW-0813">Transport</keyword>
<evidence type="ECO:0000256" key="16">
    <source>
        <dbReference type="ARBA" id="ARBA00044981"/>
    </source>
</evidence>
<keyword evidence="4" id="KW-0109">Calcium transport</keyword>
<evidence type="ECO:0000256" key="12">
    <source>
        <dbReference type="ARBA" id="ARBA00023136"/>
    </source>
</evidence>
<evidence type="ECO:0000256" key="11">
    <source>
        <dbReference type="ARBA" id="ARBA00023128"/>
    </source>
</evidence>
<dbReference type="Pfam" id="PF04678">
    <property type="entry name" value="MCU"/>
    <property type="match status" value="1"/>
</dbReference>
<evidence type="ECO:0000256" key="4">
    <source>
        <dbReference type="ARBA" id="ARBA00022568"/>
    </source>
</evidence>
<evidence type="ECO:0000256" key="13">
    <source>
        <dbReference type="ARBA" id="ARBA00023303"/>
    </source>
</evidence>
<feature type="transmembrane region" description="Helical" evidence="19">
    <location>
        <begin position="298"/>
        <end position="316"/>
    </location>
</feature>
<keyword evidence="22" id="KW-1185">Reference proteome</keyword>
<keyword evidence="10" id="KW-0406">Ion transport</keyword>
<dbReference type="InterPro" id="IPR039055">
    <property type="entry name" value="MCU_fam"/>
</dbReference>
<evidence type="ECO:0000256" key="17">
    <source>
        <dbReference type="ARBA" id="ARBA00045938"/>
    </source>
</evidence>
<comment type="subunit">
    <text evidence="15">Homotetramer, assembles in a dimer or dimers configuration with two interfaces.</text>
</comment>
<evidence type="ECO:0000256" key="6">
    <source>
        <dbReference type="ARBA" id="ARBA00022692"/>
    </source>
</evidence>
<evidence type="ECO:0000256" key="14">
    <source>
        <dbReference type="ARBA" id="ARBA00036634"/>
    </source>
</evidence>
<dbReference type="STRING" id="945553.A0A0D2LD59"/>
<organism evidence="21 22">
    <name type="scientific">Hypholoma sublateritium (strain FD-334 SS-4)</name>
    <dbReference type="NCBI Taxonomy" id="945553"/>
    <lineage>
        <taxon>Eukaryota</taxon>
        <taxon>Fungi</taxon>
        <taxon>Dikarya</taxon>
        <taxon>Basidiomycota</taxon>
        <taxon>Agaricomycotina</taxon>
        <taxon>Agaricomycetes</taxon>
        <taxon>Agaricomycetidae</taxon>
        <taxon>Agaricales</taxon>
        <taxon>Agaricineae</taxon>
        <taxon>Strophariaceae</taxon>
        <taxon>Hypholoma</taxon>
    </lineage>
</organism>
<dbReference type="OrthoDB" id="278338at2759"/>
<keyword evidence="12 19" id="KW-0472">Membrane</keyword>
<keyword evidence="7" id="KW-0999">Mitochondrion inner membrane</keyword>
<dbReference type="InterPro" id="IPR006769">
    <property type="entry name" value="MCU_C"/>
</dbReference>
<evidence type="ECO:0000256" key="2">
    <source>
        <dbReference type="ARBA" id="ARBA00005653"/>
    </source>
</evidence>
<proteinExistence type="inferred from homology"/>
<sequence length="441" mass="49393">MWRPIHLEVTTFLLPIQSKDPIRASTLCGARWFTTHDKNLDVNHAHFIAEASPKARWNEDDTPEKSKLKASWDDVAGVAEGRGKLSPTSSHLFKLILPLGSLPYPSNNEQSHLNGTSADPPPPMVFLLHPSQPLSHIGRLIHAELGHAASHISFRSAPADGKAVQWSDSTDLGDFIRAAARSAEFTIAITHEHNHRHGRGQPHVREEAVDGEVAGTKETLLTVAVPTFADRTRFMQRRLRLVGSLLHDMEGLKERCDAEARRGARHMALGGFGMLVVYWGAVARLTFWDYGWDVMEPITYLSGLSTVVVGYLWFLYQGREVSYSSVLARSITARREALYKTRGLDIERWLELISERKALRSEIARIARDYEDDDEDDIPAEFHAREDNASDAAPGDGPDKAAARTKHSDDSPEGSENFFDEEDDEGENKNKSRKKDKDVEF</sequence>
<feature type="compositionally biased region" description="Basic and acidic residues" evidence="18">
    <location>
        <begin position="397"/>
        <end position="410"/>
    </location>
</feature>
<keyword evidence="11" id="KW-0496">Mitochondrion</keyword>
<dbReference type="OMA" id="IKHECDA"/>
<evidence type="ECO:0000256" key="19">
    <source>
        <dbReference type="SAM" id="Phobius"/>
    </source>
</evidence>
<comment type="subcellular location">
    <subcellularLocation>
        <location evidence="1">Mitochondrion inner membrane</location>
        <topology evidence="1">Multi-pass membrane protein</topology>
    </subcellularLocation>
</comment>
<dbReference type="Proteomes" id="UP000054270">
    <property type="component" value="Unassembled WGS sequence"/>
</dbReference>
<evidence type="ECO:0000256" key="3">
    <source>
        <dbReference type="ARBA" id="ARBA00022448"/>
    </source>
</evidence>
<evidence type="ECO:0000313" key="21">
    <source>
        <dbReference type="EMBL" id="KJA25302.1"/>
    </source>
</evidence>
<reference evidence="22" key="1">
    <citation type="submission" date="2014-04" db="EMBL/GenBank/DDBJ databases">
        <title>Evolutionary Origins and Diversification of the Mycorrhizal Mutualists.</title>
        <authorList>
            <consortium name="DOE Joint Genome Institute"/>
            <consortium name="Mycorrhizal Genomics Consortium"/>
            <person name="Kohler A."/>
            <person name="Kuo A."/>
            <person name="Nagy L.G."/>
            <person name="Floudas D."/>
            <person name="Copeland A."/>
            <person name="Barry K.W."/>
            <person name="Cichocki N."/>
            <person name="Veneault-Fourrey C."/>
            <person name="LaButti K."/>
            <person name="Lindquist E.A."/>
            <person name="Lipzen A."/>
            <person name="Lundell T."/>
            <person name="Morin E."/>
            <person name="Murat C."/>
            <person name="Riley R."/>
            <person name="Ohm R."/>
            <person name="Sun H."/>
            <person name="Tunlid A."/>
            <person name="Henrissat B."/>
            <person name="Grigoriev I.V."/>
            <person name="Hibbett D.S."/>
            <person name="Martin F."/>
        </authorList>
    </citation>
    <scope>NUCLEOTIDE SEQUENCE [LARGE SCALE GENOMIC DNA]</scope>
    <source>
        <strain evidence="22">FD-334 SS-4</strain>
    </source>
</reference>
<evidence type="ECO:0000256" key="10">
    <source>
        <dbReference type="ARBA" id="ARBA00023065"/>
    </source>
</evidence>
<evidence type="ECO:0000313" key="22">
    <source>
        <dbReference type="Proteomes" id="UP000054270"/>
    </source>
</evidence>
<gene>
    <name evidence="21" type="ORF">HYPSUDRAFT_214010</name>
</gene>
<evidence type="ECO:0000256" key="9">
    <source>
        <dbReference type="ARBA" id="ARBA00022989"/>
    </source>
</evidence>
<evidence type="ECO:0000256" key="15">
    <source>
        <dbReference type="ARBA" id="ARBA00044966"/>
    </source>
</evidence>
<dbReference type="GO" id="GO:0036444">
    <property type="term" value="P:calcium import into the mitochondrion"/>
    <property type="evidence" value="ECO:0007669"/>
    <property type="project" value="UniProtKB-ARBA"/>
</dbReference>
<evidence type="ECO:0000256" key="1">
    <source>
        <dbReference type="ARBA" id="ARBA00004448"/>
    </source>
</evidence>
<feature type="compositionally biased region" description="Basic and acidic residues" evidence="18">
    <location>
        <begin position="427"/>
        <end position="441"/>
    </location>
</feature>
<comment type="similarity">
    <text evidence="2">Belongs to the MCU (TC 1.A.77) family.</text>
</comment>
<name>A0A0D2LD59_HYPSF</name>
<accession>A0A0D2LD59</accession>
<comment type="function">
    <text evidence="17">Highly selective calcium channel localized to the inner mitochondrial membrane, which mediates calcium uptake into the mitochondrial matrix. Mitochondrial calcium homeostasis plays key roles in cellular physiology and regulates ATP production, cytoplasmic calcium signals and activation of cell death pathways. Sufficient to operate as a pore-forming channel without the need of calcium-sensor or auxiliary subunit.</text>
</comment>
<dbReference type="EMBL" id="KN817532">
    <property type="protein sequence ID" value="KJA25302.1"/>
    <property type="molecule type" value="Genomic_DNA"/>
</dbReference>
<dbReference type="AlphaFoldDB" id="A0A0D2LD59"/>
<keyword evidence="5" id="KW-0107">Calcium channel</keyword>
<feature type="region of interest" description="Disordered" evidence="18">
    <location>
        <begin position="379"/>
        <end position="441"/>
    </location>
</feature>